<evidence type="ECO:0000259" key="4">
    <source>
        <dbReference type="Pfam" id="PF00171"/>
    </source>
</evidence>
<feature type="domain" description="Aldehyde dehydrogenase" evidence="4">
    <location>
        <begin position="3"/>
        <end position="448"/>
    </location>
</feature>
<dbReference type="PROSITE" id="PS00687">
    <property type="entry name" value="ALDEHYDE_DEHYDR_GLU"/>
    <property type="match status" value="1"/>
</dbReference>
<sequence>MSDQLQVLNPATEEVVATVPAASAADVDAAVVRATKAQSAWAALAPGERARLLRRFAVAVDEHLEELAQLEVREAGHTVGNARWEAGNVRDLLDYAAGGVERLTGHQIPVPGGLNVTILEPLGVVGVIAPWNFPMPIAAWGTAPALAAGNAVLLKPAETTPLTALRLAELALEAGLPEGLFQVLPGHGPVAGNALVEHPGVAKVVFTGSTAVGKQVLAKGSALLKRVTLELGGKSPNIVFADADIEAAAAAAPMSFLDNSGQDCCARTRILVQRSAYDRFLELLAPAIEAVTVGDPADETTDMGPLISRSQLERVRSYVGDDLAGIRGKAPEGPGFWFPPTVLTGVDPHARVAVEEVFGPVAVVLPFEDEADAIRLANGTDYGLSGSIWTRDVGRALRLSQAVRAGNLSVNSHSSVRYWTPFGGFKQSGIGRELGPDALTAFTETKNVFISTEGPAQ</sequence>
<keyword evidence="1 3" id="KW-0560">Oxidoreductase</keyword>
<accession>A0ABV1XYZ4</accession>
<dbReference type="InterPro" id="IPR016161">
    <property type="entry name" value="Ald_DH/histidinol_DH"/>
</dbReference>
<dbReference type="PANTHER" id="PTHR11699">
    <property type="entry name" value="ALDEHYDE DEHYDROGENASE-RELATED"/>
    <property type="match status" value="1"/>
</dbReference>
<dbReference type="Proteomes" id="UP001486207">
    <property type="component" value="Unassembled WGS sequence"/>
</dbReference>
<dbReference type="RefSeq" id="WP_190073563.1">
    <property type="nucleotide sequence ID" value="NZ_BNBM01000014.1"/>
</dbReference>
<dbReference type="EMBL" id="JBEPFB010000015">
    <property type="protein sequence ID" value="MER7376827.1"/>
    <property type="molecule type" value="Genomic_DNA"/>
</dbReference>
<evidence type="ECO:0000256" key="1">
    <source>
        <dbReference type="ARBA" id="ARBA00023002"/>
    </source>
</evidence>
<organism evidence="5 6">
    <name type="scientific">Streptomyces lanatus</name>
    <dbReference type="NCBI Taxonomy" id="66900"/>
    <lineage>
        <taxon>Bacteria</taxon>
        <taxon>Bacillati</taxon>
        <taxon>Actinomycetota</taxon>
        <taxon>Actinomycetes</taxon>
        <taxon>Kitasatosporales</taxon>
        <taxon>Streptomycetaceae</taxon>
        <taxon>Streptomyces</taxon>
    </lineage>
</organism>
<dbReference type="InterPro" id="IPR016160">
    <property type="entry name" value="Ald_DH_CS_CYS"/>
</dbReference>
<dbReference type="EC" id="1.2.1.-" evidence="5"/>
<dbReference type="PROSITE" id="PS00070">
    <property type="entry name" value="ALDEHYDE_DEHYDR_CYS"/>
    <property type="match status" value="1"/>
</dbReference>
<keyword evidence="6" id="KW-1185">Reference proteome</keyword>
<dbReference type="Gene3D" id="3.40.605.10">
    <property type="entry name" value="Aldehyde Dehydrogenase, Chain A, domain 1"/>
    <property type="match status" value="1"/>
</dbReference>
<dbReference type="InterPro" id="IPR029510">
    <property type="entry name" value="Ald_DH_CS_GLU"/>
</dbReference>
<gene>
    <name evidence="5" type="ORF">ABT384_29755</name>
</gene>
<dbReference type="InterPro" id="IPR016162">
    <property type="entry name" value="Ald_DH_N"/>
</dbReference>
<dbReference type="InterPro" id="IPR015590">
    <property type="entry name" value="Aldehyde_DH_dom"/>
</dbReference>
<name>A0ABV1XYZ4_9ACTN</name>
<comment type="caution">
    <text evidence="5">The sequence shown here is derived from an EMBL/GenBank/DDBJ whole genome shotgun (WGS) entry which is preliminary data.</text>
</comment>
<comment type="similarity">
    <text evidence="3">Belongs to the aldehyde dehydrogenase family.</text>
</comment>
<evidence type="ECO:0000256" key="2">
    <source>
        <dbReference type="PROSITE-ProRule" id="PRU10007"/>
    </source>
</evidence>
<dbReference type="InterPro" id="IPR016163">
    <property type="entry name" value="Ald_DH_C"/>
</dbReference>
<dbReference type="GO" id="GO:0016491">
    <property type="term" value="F:oxidoreductase activity"/>
    <property type="evidence" value="ECO:0007669"/>
    <property type="project" value="UniProtKB-KW"/>
</dbReference>
<evidence type="ECO:0000313" key="6">
    <source>
        <dbReference type="Proteomes" id="UP001486207"/>
    </source>
</evidence>
<dbReference type="SUPFAM" id="SSF53720">
    <property type="entry name" value="ALDH-like"/>
    <property type="match status" value="1"/>
</dbReference>
<evidence type="ECO:0000313" key="5">
    <source>
        <dbReference type="EMBL" id="MER7376827.1"/>
    </source>
</evidence>
<evidence type="ECO:0000256" key="3">
    <source>
        <dbReference type="RuleBase" id="RU003345"/>
    </source>
</evidence>
<reference evidence="5 6" key="1">
    <citation type="submission" date="2024-06" db="EMBL/GenBank/DDBJ databases">
        <title>The Natural Products Discovery Center: Release of the First 8490 Sequenced Strains for Exploring Actinobacteria Biosynthetic Diversity.</title>
        <authorList>
            <person name="Kalkreuter E."/>
            <person name="Kautsar S.A."/>
            <person name="Yang D."/>
            <person name="Bader C.D."/>
            <person name="Teijaro C.N."/>
            <person name="Fluegel L."/>
            <person name="Davis C.M."/>
            <person name="Simpson J.R."/>
            <person name="Lauterbach L."/>
            <person name="Steele A.D."/>
            <person name="Gui C."/>
            <person name="Meng S."/>
            <person name="Li G."/>
            <person name="Viehrig K."/>
            <person name="Ye F."/>
            <person name="Su P."/>
            <person name="Kiefer A.F."/>
            <person name="Nichols A."/>
            <person name="Cepeda A.J."/>
            <person name="Yan W."/>
            <person name="Fan B."/>
            <person name="Jiang Y."/>
            <person name="Adhikari A."/>
            <person name="Zheng C.-J."/>
            <person name="Schuster L."/>
            <person name="Cowan T.M."/>
            <person name="Smanski M.J."/>
            <person name="Chevrette M.G."/>
            <person name="De Carvalho L.P.S."/>
            <person name="Shen B."/>
        </authorList>
    </citation>
    <scope>NUCLEOTIDE SEQUENCE [LARGE SCALE GENOMIC DNA]</scope>
    <source>
        <strain evidence="5 6">NPDC000155</strain>
    </source>
</reference>
<feature type="active site" evidence="2">
    <location>
        <position position="230"/>
    </location>
</feature>
<protein>
    <submittedName>
        <fullName evidence="5">Aldehyde dehydrogenase family protein</fullName>
        <ecNumber evidence="5">1.2.1.-</ecNumber>
    </submittedName>
</protein>
<dbReference type="CDD" id="cd07078">
    <property type="entry name" value="ALDH"/>
    <property type="match status" value="1"/>
</dbReference>
<dbReference type="Gene3D" id="3.40.309.10">
    <property type="entry name" value="Aldehyde Dehydrogenase, Chain A, domain 2"/>
    <property type="match status" value="1"/>
</dbReference>
<dbReference type="Pfam" id="PF00171">
    <property type="entry name" value="Aldedh"/>
    <property type="match status" value="1"/>
</dbReference>
<proteinExistence type="inferred from homology"/>